<dbReference type="Pfam" id="PF00076">
    <property type="entry name" value="RRM_1"/>
    <property type="match status" value="1"/>
</dbReference>
<name>A0ABD3I861_9MARC</name>
<feature type="compositionally biased region" description="Low complexity" evidence="12">
    <location>
        <begin position="947"/>
        <end position="956"/>
    </location>
</feature>
<feature type="compositionally biased region" description="Low complexity" evidence="12">
    <location>
        <begin position="892"/>
        <end position="903"/>
    </location>
</feature>
<keyword evidence="16" id="KW-1185">Reference proteome</keyword>
<protein>
    <recommendedName>
        <fullName evidence="17">Branchpoint-bridging protein</fullName>
    </recommendedName>
</protein>
<keyword evidence="3" id="KW-0507">mRNA processing</keyword>
<dbReference type="GO" id="GO:0008380">
    <property type="term" value="P:RNA splicing"/>
    <property type="evidence" value="ECO:0007669"/>
    <property type="project" value="UniProtKB-KW"/>
</dbReference>
<dbReference type="InterPro" id="IPR045071">
    <property type="entry name" value="BBP-like"/>
</dbReference>
<dbReference type="InterPro" id="IPR047086">
    <property type="entry name" value="SF1-HH_sf"/>
</dbReference>
<dbReference type="SMART" id="SM00322">
    <property type="entry name" value="KH"/>
    <property type="match status" value="1"/>
</dbReference>
<feature type="domain" description="RRM" evidence="13">
    <location>
        <begin position="695"/>
        <end position="773"/>
    </location>
</feature>
<feature type="compositionally biased region" description="Low complexity" evidence="12">
    <location>
        <begin position="662"/>
        <end position="675"/>
    </location>
</feature>
<feature type="compositionally biased region" description="Pro residues" evidence="12">
    <location>
        <begin position="800"/>
        <end position="829"/>
    </location>
</feature>
<dbReference type="GO" id="GO:0006397">
    <property type="term" value="P:mRNA processing"/>
    <property type="evidence" value="ECO:0007669"/>
    <property type="project" value="UniProtKB-KW"/>
</dbReference>
<feature type="domain" description="CCHC-type" evidence="14">
    <location>
        <begin position="465"/>
        <end position="479"/>
    </location>
</feature>
<dbReference type="PROSITE" id="PS50084">
    <property type="entry name" value="KH_TYPE_1"/>
    <property type="match status" value="1"/>
</dbReference>
<dbReference type="Pfam" id="PF16275">
    <property type="entry name" value="SF1-HH"/>
    <property type="match status" value="1"/>
</dbReference>
<dbReference type="InterPro" id="IPR001878">
    <property type="entry name" value="Znf_CCHC"/>
</dbReference>
<feature type="region of interest" description="Disordered" evidence="12">
    <location>
        <begin position="841"/>
        <end position="999"/>
    </location>
</feature>
<feature type="compositionally biased region" description="Pro residues" evidence="12">
    <location>
        <begin position="841"/>
        <end position="850"/>
    </location>
</feature>
<evidence type="ECO:0000256" key="4">
    <source>
        <dbReference type="ARBA" id="ARBA00022723"/>
    </source>
</evidence>
<evidence type="ECO:0000259" key="14">
    <source>
        <dbReference type="PROSITE" id="PS50158"/>
    </source>
</evidence>
<feature type="compositionally biased region" description="Gly residues" evidence="12">
    <location>
        <begin position="533"/>
        <end position="553"/>
    </location>
</feature>
<feature type="region of interest" description="Disordered" evidence="12">
    <location>
        <begin position="279"/>
        <end position="298"/>
    </location>
</feature>
<dbReference type="GO" id="GO:0003723">
    <property type="term" value="F:RNA binding"/>
    <property type="evidence" value="ECO:0007669"/>
    <property type="project" value="UniProtKB-UniRule"/>
</dbReference>
<evidence type="ECO:0008006" key="17">
    <source>
        <dbReference type="Google" id="ProtNLM"/>
    </source>
</evidence>
<feature type="compositionally biased region" description="Low complexity" evidence="12">
    <location>
        <begin position="976"/>
        <end position="997"/>
    </location>
</feature>
<dbReference type="Pfam" id="PF22675">
    <property type="entry name" value="KH-I_KHDC4-BBP"/>
    <property type="match status" value="1"/>
</dbReference>
<dbReference type="InterPro" id="IPR032570">
    <property type="entry name" value="SF1-HH"/>
</dbReference>
<dbReference type="GO" id="GO:0008270">
    <property type="term" value="F:zinc ion binding"/>
    <property type="evidence" value="ECO:0007669"/>
    <property type="project" value="UniProtKB-KW"/>
</dbReference>
<dbReference type="InterPro" id="IPR036612">
    <property type="entry name" value="KH_dom_type_1_sf"/>
</dbReference>
<feature type="compositionally biased region" description="Low complexity" evidence="12">
    <location>
        <begin position="918"/>
        <end position="938"/>
    </location>
</feature>
<dbReference type="InterPro" id="IPR035979">
    <property type="entry name" value="RBD_domain_sf"/>
</dbReference>
<evidence type="ECO:0000259" key="13">
    <source>
        <dbReference type="PROSITE" id="PS50102"/>
    </source>
</evidence>
<sequence length="1032" mass="105978">MDQGGASVAAEAFLASLEATVGGPSSQATQNPWQQQQQDGGNGGSYAQTMSRDYAPQNGHGADYSSHGSADGEAKRQAWMQGQAESYQANQGYHQQREAEYQQSREAYAEQYPSQHVVENNGAADGDPRNSRNYHGSGGYNEGRGGFIDDNSYHGGSNAAADGTPSHKPSGSGNAEGAGGGSTGDQNVSSTGETNSQKRRRSRWGPQADGEAEANDGEGGAKKRKSRWAADEPKAPLLGQIQLPDFVRELTGGVDLDPELQALNIKLLDINRKLQTGQVLDERGDGNRSPSPEPIYDNMGIRINTREYRAREKLTRERQEVIAQLIKKNPSFKPPADYKPPKLYKKLYIPVKEYPGYNFIGLIIGPRGNTQKRMEKETGAKIVIRGKGSVKEGRSQQKRDMKPDPSENEDLHVLVEADTADALEKAAGMVEKLLVPVEEGRNEHKRAQLRELAALNGTIRDDEYCRLCGEPGHRQYACPARHSTFKSDVSCRICGDGGHPTIDCPLKGSAQGNKMDDEYKSFLAELGGGGAEGANAGGSSGGSGGGTASGEVGGLRQSGPTLALPGPQGSTGPPWSGAAPGGAGAGAGGGSNGSSIPGFVSASGGPMMGGSPNMSSGGMGMPGGSGMNAGAMGASSGMGGSYGGPPMGPPMGPSGTGPAGGMPPQQGYGSPYYQPGPGGAGVAPGSKFTKDADDSNLYVGYLPNSVDDEGLMRLFTPFGRVEDAKVIRDRLNGSSKGYGFVKYSDAAAAAQAVVHMNGYRLDGKILAVRVAGRPPPPGAPGGPGGPPLPGLDGMGAGGGYPPPQQQPPARGPPPSGMTPGRMGPPPPWGAPPVPPYNPYGPAPPASPYGPPSQTSQGGPMRGPPPPHYGSPYAGYQGPPPSQVPPGGPPQSIPGAPARGPPGSIEGGPPGGPQGMGMAGVPPTATAPSPGSRPPSSGVTMGGATYSAMPQYPGYYAAPPPPPTSAPPPQPPPPPAAGGMQPPWASNTTSTSSGQQTNAVESEYERFIVAAANFVQGFYEGDAWCLEAKKVSV</sequence>
<dbReference type="SUPFAM" id="SSF54791">
    <property type="entry name" value="Eukaryotic type KH-domain (KH-domain type I)"/>
    <property type="match status" value="1"/>
</dbReference>
<feature type="compositionally biased region" description="Polar residues" evidence="12">
    <location>
        <begin position="83"/>
        <end position="94"/>
    </location>
</feature>
<dbReference type="InterPro" id="IPR055256">
    <property type="entry name" value="KH_1_KHDC4/BBP-like"/>
</dbReference>
<dbReference type="Gene3D" id="6.10.140.1790">
    <property type="match status" value="1"/>
</dbReference>
<feature type="region of interest" description="Disordered" evidence="12">
    <location>
        <begin position="385"/>
        <end position="408"/>
    </location>
</feature>
<feature type="compositionally biased region" description="Pro residues" evidence="12">
    <location>
        <begin position="877"/>
        <end position="891"/>
    </location>
</feature>
<organism evidence="15 16">
    <name type="scientific">Riccia sorocarpa</name>
    <dbReference type="NCBI Taxonomy" id="122646"/>
    <lineage>
        <taxon>Eukaryota</taxon>
        <taxon>Viridiplantae</taxon>
        <taxon>Streptophyta</taxon>
        <taxon>Embryophyta</taxon>
        <taxon>Marchantiophyta</taxon>
        <taxon>Marchantiopsida</taxon>
        <taxon>Marchantiidae</taxon>
        <taxon>Marchantiales</taxon>
        <taxon>Ricciaceae</taxon>
        <taxon>Riccia</taxon>
    </lineage>
</organism>
<comment type="subcellular location">
    <subcellularLocation>
        <location evidence="1">Nucleus</location>
    </subcellularLocation>
</comment>
<feature type="compositionally biased region" description="Polar residues" evidence="12">
    <location>
        <begin position="185"/>
        <end position="195"/>
    </location>
</feature>
<feature type="compositionally biased region" description="Gly residues" evidence="12">
    <location>
        <begin position="136"/>
        <end position="146"/>
    </location>
</feature>
<evidence type="ECO:0000256" key="10">
    <source>
        <dbReference type="PROSITE-ProRule" id="PRU00047"/>
    </source>
</evidence>
<dbReference type="SUPFAM" id="SSF57756">
    <property type="entry name" value="Retrovirus zinc finger-like domains"/>
    <property type="match status" value="1"/>
</dbReference>
<evidence type="ECO:0000256" key="12">
    <source>
        <dbReference type="SAM" id="MobiDB-lite"/>
    </source>
</evidence>
<keyword evidence="9" id="KW-0539">Nucleus</keyword>
<feature type="compositionally biased region" description="Pro residues" evidence="12">
    <location>
        <begin position="957"/>
        <end position="975"/>
    </location>
</feature>
<evidence type="ECO:0000256" key="3">
    <source>
        <dbReference type="ARBA" id="ARBA00022664"/>
    </source>
</evidence>
<dbReference type="SMART" id="SM00343">
    <property type="entry name" value="ZnF_C2HC"/>
    <property type="match status" value="2"/>
</dbReference>
<feature type="compositionally biased region" description="Pro residues" evidence="12">
    <location>
        <begin position="773"/>
        <end position="789"/>
    </location>
</feature>
<evidence type="ECO:0000256" key="7">
    <source>
        <dbReference type="ARBA" id="ARBA00022884"/>
    </source>
</evidence>
<comment type="similarity">
    <text evidence="2">Belongs to the BBP/SF1 family.</text>
</comment>
<feature type="compositionally biased region" description="Low complexity" evidence="12">
    <location>
        <begin position="593"/>
        <end position="616"/>
    </location>
</feature>
<dbReference type="FunFam" id="4.10.60.10:FF:000011">
    <property type="entry name" value="splicing factor 1"/>
    <property type="match status" value="1"/>
</dbReference>
<feature type="region of interest" description="Disordered" evidence="12">
    <location>
        <begin position="21"/>
        <end position="233"/>
    </location>
</feature>
<evidence type="ECO:0000256" key="1">
    <source>
        <dbReference type="ARBA" id="ARBA00004123"/>
    </source>
</evidence>
<keyword evidence="7 11" id="KW-0694">RNA-binding</keyword>
<evidence type="ECO:0000313" key="16">
    <source>
        <dbReference type="Proteomes" id="UP001633002"/>
    </source>
</evidence>
<keyword evidence="8" id="KW-0508">mRNA splicing</keyword>
<dbReference type="PROSITE" id="PS50102">
    <property type="entry name" value="RRM"/>
    <property type="match status" value="1"/>
</dbReference>
<evidence type="ECO:0000256" key="9">
    <source>
        <dbReference type="ARBA" id="ARBA00023242"/>
    </source>
</evidence>
<dbReference type="InterPro" id="IPR004087">
    <property type="entry name" value="KH_dom"/>
</dbReference>
<comment type="caution">
    <text evidence="15">The sequence shown here is derived from an EMBL/GenBank/DDBJ whole genome shotgun (WGS) entry which is preliminary data.</text>
</comment>
<dbReference type="InterPro" id="IPR036875">
    <property type="entry name" value="Znf_CCHC_sf"/>
</dbReference>
<dbReference type="FunFam" id="3.30.1370.10:FF:000047">
    <property type="entry name" value="splicing factor-like protein 1"/>
    <property type="match status" value="1"/>
</dbReference>
<dbReference type="InterPro" id="IPR012677">
    <property type="entry name" value="Nucleotide-bd_a/b_plait_sf"/>
</dbReference>
<gene>
    <name evidence="15" type="ORF">R1sor_016954</name>
</gene>
<keyword evidence="5 10" id="KW-0863">Zinc-finger</keyword>
<reference evidence="15 16" key="1">
    <citation type="submission" date="2024-09" db="EMBL/GenBank/DDBJ databases">
        <title>Chromosome-scale assembly of Riccia sorocarpa.</title>
        <authorList>
            <person name="Paukszto L."/>
        </authorList>
    </citation>
    <scope>NUCLEOTIDE SEQUENCE [LARGE SCALE GENOMIC DNA]</scope>
    <source>
        <strain evidence="15">LP-2024</strain>
        <tissue evidence="15">Aerial parts of the thallus</tissue>
    </source>
</reference>
<evidence type="ECO:0000256" key="11">
    <source>
        <dbReference type="PROSITE-ProRule" id="PRU00176"/>
    </source>
</evidence>
<dbReference type="Gene3D" id="4.10.60.10">
    <property type="entry name" value="Zinc finger, CCHC-type"/>
    <property type="match status" value="1"/>
</dbReference>
<evidence type="ECO:0000256" key="6">
    <source>
        <dbReference type="ARBA" id="ARBA00022833"/>
    </source>
</evidence>
<dbReference type="EMBL" id="JBJQOH010000001">
    <property type="protein sequence ID" value="KAL3698932.1"/>
    <property type="molecule type" value="Genomic_DNA"/>
</dbReference>
<dbReference type="PANTHER" id="PTHR11208">
    <property type="entry name" value="RNA-BINDING PROTEIN RELATED"/>
    <property type="match status" value="1"/>
</dbReference>
<dbReference type="PROSITE" id="PS50158">
    <property type="entry name" value="ZF_CCHC"/>
    <property type="match status" value="1"/>
</dbReference>
<dbReference type="Gene3D" id="3.30.70.330">
    <property type="match status" value="1"/>
</dbReference>
<dbReference type="SMART" id="SM00360">
    <property type="entry name" value="RRM"/>
    <property type="match status" value="1"/>
</dbReference>
<keyword evidence="4" id="KW-0479">Metal-binding</keyword>
<dbReference type="CDD" id="cd02395">
    <property type="entry name" value="KH-I_BBP"/>
    <property type="match status" value="1"/>
</dbReference>
<dbReference type="Gene3D" id="3.30.1370.10">
    <property type="entry name" value="K Homology domain, type 1"/>
    <property type="match status" value="1"/>
</dbReference>
<dbReference type="SUPFAM" id="SSF54928">
    <property type="entry name" value="RNA-binding domain, RBD"/>
    <property type="match status" value="1"/>
</dbReference>
<feature type="region of interest" description="Disordered" evidence="12">
    <location>
        <begin position="772"/>
        <end position="829"/>
    </location>
</feature>
<dbReference type="Proteomes" id="UP001633002">
    <property type="component" value="Unassembled WGS sequence"/>
</dbReference>
<evidence type="ECO:0000256" key="2">
    <source>
        <dbReference type="ARBA" id="ARBA00010382"/>
    </source>
</evidence>
<feature type="region of interest" description="Disordered" evidence="12">
    <location>
        <begin position="640"/>
        <end position="687"/>
    </location>
</feature>
<feature type="compositionally biased region" description="Basic and acidic residues" evidence="12">
    <location>
        <begin position="389"/>
        <end position="408"/>
    </location>
</feature>
<feature type="compositionally biased region" description="Gly residues" evidence="12">
    <location>
        <begin position="904"/>
        <end position="917"/>
    </location>
</feature>
<dbReference type="AlphaFoldDB" id="A0ABD3I861"/>
<feature type="compositionally biased region" description="Polar residues" evidence="12">
    <location>
        <begin position="23"/>
        <end position="33"/>
    </location>
</feature>
<feature type="compositionally biased region" description="Gly residues" evidence="12">
    <location>
        <begin position="579"/>
        <end position="592"/>
    </location>
</feature>
<accession>A0ABD3I861</accession>
<dbReference type="InterPro" id="IPR000504">
    <property type="entry name" value="RRM_dom"/>
</dbReference>
<dbReference type="GO" id="GO:0005634">
    <property type="term" value="C:nucleus"/>
    <property type="evidence" value="ECO:0007669"/>
    <property type="project" value="UniProtKB-SubCell"/>
</dbReference>
<evidence type="ECO:0000256" key="8">
    <source>
        <dbReference type="ARBA" id="ARBA00023187"/>
    </source>
</evidence>
<evidence type="ECO:0000256" key="5">
    <source>
        <dbReference type="ARBA" id="ARBA00022771"/>
    </source>
</evidence>
<feature type="region of interest" description="Disordered" evidence="12">
    <location>
        <begin position="533"/>
        <end position="622"/>
    </location>
</feature>
<keyword evidence="6" id="KW-0862">Zinc</keyword>
<dbReference type="PANTHER" id="PTHR11208:SF45">
    <property type="entry name" value="SPLICING FACTOR 1"/>
    <property type="match status" value="1"/>
</dbReference>
<evidence type="ECO:0000313" key="15">
    <source>
        <dbReference type="EMBL" id="KAL3698932.1"/>
    </source>
</evidence>
<feature type="compositionally biased region" description="Gly residues" evidence="12">
    <location>
        <begin position="174"/>
        <end position="183"/>
    </location>
</feature>
<proteinExistence type="inferred from homology"/>